<dbReference type="SUPFAM" id="SSF51445">
    <property type="entry name" value="(Trans)glycosidases"/>
    <property type="match status" value="1"/>
</dbReference>
<comment type="similarity">
    <text evidence="2">Belongs to the glycosyl hydrolase 20 family.</text>
</comment>
<keyword evidence="12" id="KW-1185">Reference proteome</keyword>
<dbReference type="GO" id="GO:0016020">
    <property type="term" value="C:membrane"/>
    <property type="evidence" value="ECO:0007669"/>
    <property type="project" value="TreeGrafter"/>
</dbReference>
<evidence type="ECO:0000256" key="7">
    <source>
        <dbReference type="ARBA" id="ARBA00023295"/>
    </source>
</evidence>
<dbReference type="GO" id="GO:0006689">
    <property type="term" value="P:ganglioside catabolic process"/>
    <property type="evidence" value="ECO:0007669"/>
    <property type="project" value="TreeGrafter"/>
</dbReference>
<evidence type="ECO:0000313" key="11">
    <source>
        <dbReference type="EMBL" id="GFS27236.1"/>
    </source>
</evidence>
<dbReference type="InterPro" id="IPR015883">
    <property type="entry name" value="Glyco_hydro_20_cat"/>
</dbReference>
<dbReference type="EMBL" id="BMAT01010462">
    <property type="protein sequence ID" value="GFS27236.1"/>
    <property type="molecule type" value="Genomic_DNA"/>
</dbReference>
<dbReference type="PANTHER" id="PTHR22600:SF21">
    <property type="entry name" value="BETA-HEXOSAMINIDASE A"/>
    <property type="match status" value="1"/>
</dbReference>
<comment type="caution">
    <text evidence="11">The sequence shown here is derived from an EMBL/GenBank/DDBJ whole genome shotgun (WGS) entry which is preliminary data.</text>
</comment>
<feature type="chain" id="PRO_5043831304" description="beta-N-acetylhexosaminidase" evidence="9">
    <location>
        <begin position="19"/>
        <end position="349"/>
    </location>
</feature>
<reference evidence="11 12" key="1">
    <citation type="journal article" date="2021" name="Elife">
        <title>Chloroplast acquisition without the gene transfer in kleptoplastic sea slugs, Plakobranchus ocellatus.</title>
        <authorList>
            <person name="Maeda T."/>
            <person name="Takahashi S."/>
            <person name="Yoshida T."/>
            <person name="Shimamura S."/>
            <person name="Takaki Y."/>
            <person name="Nagai Y."/>
            <person name="Toyoda A."/>
            <person name="Suzuki Y."/>
            <person name="Arimoto A."/>
            <person name="Ishii H."/>
            <person name="Satoh N."/>
            <person name="Nishiyama T."/>
            <person name="Hasebe M."/>
            <person name="Maruyama T."/>
            <person name="Minagawa J."/>
            <person name="Obokata J."/>
            <person name="Shigenobu S."/>
        </authorList>
    </citation>
    <scope>NUCLEOTIDE SEQUENCE [LARGE SCALE GENOMIC DNA]</scope>
</reference>
<evidence type="ECO:0000256" key="5">
    <source>
        <dbReference type="ARBA" id="ARBA00022801"/>
    </source>
</evidence>
<protein>
    <recommendedName>
        <fullName evidence="3">beta-N-acetylhexosaminidase</fullName>
        <ecNumber evidence="3">3.2.1.52</ecNumber>
    </recommendedName>
</protein>
<comment type="catalytic activity">
    <reaction evidence="1">
        <text>Hydrolysis of terminal non-reducing N-acetyl-D-hexosamine residues in N-acetyl-beta-D-hexosaminides.</text>
        <dbReference type="EC" id="3.2.1.52"/>
    </reaction>
</comment>
<evidence type="ECO:0000256" key="6">
    <source>
        <dbReference type="ARBA" id="ARBA00023180"/>
    </source>
</evidence>
<dbReference type="GO" id="GO:0005764">
    <property type="term" value="C:lysosome"/>
    <property type="evidence" value="ECO:0007669"/>
    <property type="project" value="TreeGrafter"/>
</dbReference>
<dbReference type="GO" id="GO:0030203">
    <property type="term" value="P:glycosaminoglycan metabolic process"/>
    <property type="evidence" value="ECO:0007669"/>
    <property type="project" value="TreeGrafter"/>
</dbReference>
<dbReference type="GO" id="GO:0005975">
    <property type="term" value="P:carbohydrate metabolic process"/>
    <property type="evidence" value="ECO:0007669"/>
    <property type="project" value="InterPro"/>
</dbReference>
<name>A0AAV4K0W1_9GAST</name>
<feature type="signal peptide" evidence="9">
    <location>
        <begin position="1"/>
        <end position="18"/>
    </location>
</feature>
<dbReference type="Pfam" id="PF00728">
    <property type="entry name" value="Glyco_hydro_20"/>
    <property type="match status" value="1"/>
</dbReference>
<keyword evidence="4 9" id="KW-0732">Signal</keyword>
<dbReference type="CDD" id="cd06562">
    <property type="entry name" value="GH20_HexA_HexB-like"/>
    <property type="match status" value="1"/>
</dbReference>
<evidence type="ECO:0000256" key="3">
    <source>
        <dbReference type="ARBA" id="ARBA00012663"/>
    </source>
</evidence>
<proteinExistence type="inferred from homology"/>
<evidence type="ECO:0000256" key="8">
    <source>
        <dbReference type="PIRSR" id="PIRSR625705-1"/>
    </source>
</evidence>
<evidence type="ECO:0000259" key="10">
    <source>
        <dbReference type="Pfam" id="PF00728"/>
    </source>
</evidence>
<dbReference type="PRINTS" id="PR00738">
    <property type="entry name" value="GLHYDRLASE20"/>
</dbReference>
<dbReference type="EC" id="3.2.1.52" evidence="3"/>
<gene>
    <name evidence="11" type="ORF">ElyMa_005249100</name>
</gene>
<feature type="domain" description="Glycoside hydrolase family 20 catalytic" evidence="10">
    <location>
        <begin position="15"/>
        <end position="307"/>
    </location>
</feature>
<evidence type="ECO:0000256" key="2">
    <source>
        <dbReference type="ARBA" id="ARBA00006285"/>
    </source>
</evidence>
<evidence type="ECO:0000256" key="9">
    <source>
        <dbReference type="SAM" id="SignalP"/>
    </source>
</evidence>
<sequence length="349" mass="39737">MIKKLQAVFLILLQDAIAQNKMNVFHWHIVDIQSFPYVSKRFPQLSEKGAFNPRTHVYSPKDVASVVEYARIRGVRVMVEFDTPGHTASWGKGQAGLLTPCYKGGKPDGTFGPIDPSMNSTYSFLQALLAEVKDVYPDHYLHLGGDEVDFSCWKSNPRITKFMTDKGFGVNYSKLEQYYMQRLLNIVGKLNKGYVVWQEVVDNGVKVKDDTVVHVWKNQWQEEMARVTKSGYNTLLSTPWYLNYISYGNDWRKYYTVEPLSFIGTSSQKNRVLGGEACMWGEYVDNTVAISRTWPRASAVAERLWSPESVKDPNTAGPRLKEHRCRMVRRGFAAAPVTGPGFCDVEFEN</sequence>
<evidence type="ECO:0000256" key="1">
    <source>
        <dbReference type="ARBA" id="ARBA00001231"/>
    </source>
</evidence>
<accession>A0AAV4K0W1</accession>
<keyword evidence="7" id="KW-0326">Glycosidase</keyword>
<dbReference type="AlphaFoldDB" id="A0AAV4K0W1"/>
<dbReference type="InterPro" id="IPR017853">
    <property type="entry name" value="GH"/>
</dbReference>
<dbReference type="GO" id="GO:0004563">
    <property type="term" value="F:beta-N-acetylhexosaminidase activity"/>
    <property type="evidence" value="ECO:0007669"/>
    <property type="project" value="UniProtKB-EC"/>
</dbReference>
<dbReference type="FunFam" id="3.20.20.80:FF:000063">
    <property type="entry name" value="Beta-hexosaminidase"/>
    <property type="match status" value="1"/>
</dbReference>
<feature type="active site" description="Proton donor" evidence="8">
    <location>
        <position position="147"/>
    </location>
</feature>
<keyword evidence="5" id="KW-0378">Hydrolase</keyword>
<evidence type="ECO:0000256" key="4">
    <source>
        <dbReference type="ARBA" id="ARBA00022729"/>
    </source>
</evidence>
<dbReference type="PANTHER" id="PTHR22600">
    <property type="entry name" value="BETA-HEXOSAMINIDASE"/>
    <property type="match status" value="1"/>
</dbReference>
<evidence type="ECO:0000313" key="12">
    <source>
        <dbReference type="Proteomes" id="UP000762676"/>
    </source>
</evidence>
<dbReference type="Gene3D" id="3.20.20.80">
    <property type="entry name" value="Glycosidases"/>
    <property type="match status" value="1"/>
</dbReference>
<dbReference type="InterPro" id="IPR025705">
    <property type="entry name" value="Beta_hexosaminidase_sua/sub"/>
</dbReference>
<organism evidence="11 12">
    <name type="scientific">Elysia marginata</name>
    <dbReference type="NCBI Taxonomy" id="1093978"/>
    <lineage>
        <taxon>Eukaryota</taxon>
        <taxon>Metazoa</taxon>
        <taxon>Spiralia</taxon>
        <taxon>Lophotrochozoa</taxon>
        <taxon>Mollusca</taxon>
        <taxon>Gastropoda</taxon>
        <taxon>Heterobranchia</taxon>
        <taxon>Euthyneura</taxon>
        <taxon>Panpulmonata</taxon>
        <taxon>Sacoglossa</taxon>
        <taxon>Placobranchoidea</taxon>
        <taxon>Plakobranchidae</taxon>
        <taxon>Elysia</taxon>
    </lineage>
</organism>
<dbReference type="Proteomes" id="UP000762676">
    <property type="component" value="Unassembled WGS sequence"/>
</dbReference>
<keyword evidence="6" id="KW-0325">Glycoprotein</keyword>